<evidence type="ECO:0000313" key="1">
    <source>
        <dbReference type="EMBL" id="TYT73311.1"/>
    </source>
</evidence>
<dbReference type="RefSeq" id="WP_139450835.1">
    <property type="nucleotide sequence ID" value="NZ_VDMB01000036.1"/>
</dbReference>
<reference evidence="1 2" key="1">
    <citation type="submission" date="2019-06" db="EMBL/GenBank/DDBJ databases">
        <title>Desulfobotulus mexicanus sp. nov., a novel sulfate-reducing bacterium isolated from the sediment of an alkaline crater lake in Mexico.</title>
        <authorList>
            <person name="Hirschler-Rea A."/>
        </authorList>
    </citation>
    <scope>NUCLEOTIDE SEQUENCE [LARGE SCALE GENOMIC DNA]</scope>
    <source>
        <strain evidence="1 2">PAR22N</strain>
    </source>
</reference>
<keyword evidence="2" id="KW-1185">Reference proteome</keyword>
<organism evidence="1 2">
    <name type="scientific">Desulfobotulus mexicanus</name>
    <dbReference type="NCBI Taxonomy" id="2586642"/>
    <lineage>
        <taxon>Bacteria</taxon>
        <taxon>Pseudomonadati</taxon>
        <taxon>Thermodesulfobacteriota</taxon>
        <taxon>Desulfobacteria</taxon>
        <taxon>Desulfobacterales</taxon>
        <taxon>Desulfobacteraceae</taxon>
        <taxon>Desulfobotulus</taxon>
    </lineage>
</organism>
<gene>
    <name evidence="1" type="ORF">FIM25_15860</name>
</gene>
<dbReference type="AlphaFoldDB" id="A0A5S5MCA6"/>
<proteinExistence type="predicted"/>
<comment type="caution">
    <text evidence="1">The sequence shown here is derived from an EMBL/GenBank/DDBJ whole genome shotgun (WGS) entry which is preliminary data.</text>
</comment>
<dbReference type="InterPro" id="IPR005358">
    <property type="entry name" value="Puta_zinc/iron-chelating_dom"/>
</dbReference>
<dbReference type="Proteomes" id="UP000321899">
    <property type="component" value="Unassembled WGS sequence"/>
</dbReference>
<sequence length="224" mass="24975">MSSHPALPALAELYALQEKTFLDFHSACAPGCALCCTRNVIITSLEAEYILSHINNETAEKISAAAKADPALPRLHPSLSLNSMAALYMDGKNPPEDEADPSWWPCPLLDISSRKCTIYTHRPMACRCMISKKCCESSDAAEMEENEVIIHTLFLQATEHLDAEGRSANLLDLLMETYHPGSTDQYMPKNRKIPMLMIPPSFQQKLRPLLEEIHRILNLDAPGK</sequence>
<dbReference type="OrthoDB" id="9779822at2"/>
<accession>A0A5S5MCA6</accession>
<evidence type="ECO:0000313" key="2">
    <source>
        <dbReference type="Proteomes" id="UP000321899"/>
    </source>
</evidence>
<protein>
    <submittedName>
        <fullName evidence="1">YkgJ family cysteine cluster protein</fullName>
    </submittedName>
</protein>
<dbReference type="EMBL" id="VDMB01000036">
    <property type="protein sequence ID" value="TYT73311.1"/>
    <property type="molecule type" value="Genomic_DNA"/>
</dbReference>
<name>A0A5S5MCA6_9BACT</name>
<dbReference type="Pfam" id="PF03692">
    <property type="entry name" value="CxxCxxCC"/>
    <property type="match status" value="1"/>
</dbReference>